<keyword evidence="8" id="KW-1185">Reference proteome</keyword>
<dbReference type="SUPFAM" id="SSF56112">
    <property type="entry name" value="Protein kinase-like (PK-like)"/>
    <property type="match status" value="1"/>
</dbReference>
<dbReference type="InterPro" id="IPR017441">
    <property type="entry name" value="Protein_kinase_ATP_BS"/>
</dbReference>
<dbReference type="GO" id="GO:0004674">
    <property type="term" value="F:protein serine/threonine kinase activity"/>
    <property type="evidence" value="ECO:0007669"/>
    <property type="project" value="TreeGrafter"/>
</dbReference>
<evidence type="ECO:0000256" key="4">
    <source>
        <dbReference type="ARBA" id="ARBA00022777"/>
    </source>
</evidence>
<evidence type="ECO:0000256" key="6">
    <source>
        <dbReference type="PROSITE-ProRule" id="PRU10141"/>
    </source>
</evidence>
<evidence type="ECO:0000313" key="9">
    <source>
        <dbReference type="WBParaSite" id="Hba_14641"/>
    </source>
</evidence>
<dbReference type="GO" id="GO:1902749">
    <property type="term" value="P:regulation of cell cycle G2/M phase transition"/>
    <property type="evidence" value="ECO:0007669"/>
    <property type="project" value="TreeGrafter"/>
</dbReference>
<evidence type="ECO:0000313" key="8">
    <source>
        <dbReference type="Proteomes" id="UP000095283"/>
    </source>
</evidence>
<dbReference type="InterPro" id="IPR000719">
    <property type="entry name" value="Prot_kinase_dom"/>
</dbReference>
<keyword evidence="5 6" id="KW-0067">ATP-binding</keyword>
<evidence type="ECO:0000256" key="5">
    <source>
        <dbReference type="ARBA" id="ARBA00022840"/>
    </source>
</evidence>
<comment type="similarity">
    <text evidence="1">Belongs to the protein kinase superfamily. NEK Ser/Thr protein kinase family. NIMA subfamily.</text>
</comment>
<dbReference type="PROSITE" id="PS50011">
    <property type="entry name" value="PROTEIN_KINASE_DOM"/>
    <property type="match status" value="1"/>
</dbReference>
<dbReference type="InterPro" id="IPR050660">
    <property type="entry name" value="NEK_Ser/Thr_kinase"/>
</dbReference>
<evidence type="ECO:0000259" key="7">
    <source>
        <dbReference type="PROSITE" id="PS50011"/>
    </source>
</evidence>
<dbReference type="GO" id="GO:0005524">
    <property type="term" value="F:ATP binding"/>
    <property type="evidence" value="ECO:0007669"/>
    <property type="project" value="UniProtKB-UniRule"/>
</dbReference>
<evidence type="ECO:0000256" key="2">
    <source>
        <dbReference type="ARBA" id="ARBA00022679"/>
    </source>
</evidence>
<feature type="binding site" evidence="6">
    <location>
        <position position="133"/>
    </location>
    <ligand>
        <name>ATP</name>
        <dbReference type="ChEBI" id="CHEBI:30616"/>
    </ligand>
</feature>
<sequence>MSILQGSLEIAQLGGISLILVELTNPKVPEKAVNDWIAMLTEFFEHFIDIGHYVQDLNAYKPLVMKYGKILSHTPLSELSSLWESVNQRREPLGRVGEFDLIELLGSGAFGCVYTVRKRVKEYNATPQYFALKEIFMVQLKNCDSDKSFGDIISEVKIIKQQLRHPNIVRYRRIFVENSRLYIVMDLIEGASLKMILALRYLHKDKQIIHRDLKPNNIMISEGDRVVITDFGLAKQKGNDYLNSAAGTIVYSCPEIVQNLPYGEKADVWSFGCCVYEMAALKPPFNSQNMLALVTQIVEGKYEPLGDNYSSELSILISNCLSTEPSCRPDVIGVSQIIAPRLLLCLDDIFRIHASNEKHTSDKPKNMVASANRASTSLESSSNSSAEFFMRKKSSIANESKRKLSKTFFPNIENNIDKPRRFSAKSFSAGQPYRHRSSVSLSSSLPRIAPIGQVQTRRVTLLNDKRASSSSSADIRLARSQEGLSVRSAALRPISDPVLQILDQIHKIVLISDSSKKHLLELQINTIAGSSESVNHKRRLVEQFKKRLFGKESNSDVIKKHLRKLAIESQDEIDLDLGYSDFRPVLANIHLSGYKLG</sequence>
<dbReference type="Gene3D" id="1.10.510.10">
    <property type="entry name" value="Transferase(Phosphotransferase) domain 1"/>
    <property type="match status" value="1"/>
</dbReference>
<accession>A0A1I7XB22</accession>
<keyword evidence="4" id="KW-0418">Kinase</keyword>
<evidence type="ECO:0000256" key="1">
    <source>
        <dbReference type="ARBA" id="ARBA00010886"/>
    </source>
</evidence>
<reference evidence="9" key="1">
    <citation type="submission" date="2016-11" db="UniProtKB">
        <authorList>
            <consortium name="WormBaseParasite"/>
        </authorList>
    </citation>
    <scope>IDENTIFICATION</scope>
</reference>
<dbReference type="Pfam" id="PF00069">
    <property type="entry name" value="Pkinase"/>
    <property type="match status" value="1"/>
</dbReference>
<dbReference type="InterPro" id="IPR011009">
    <property type="entry name" value="Kinase-like_dom_sf"/>
</dbReference>
<dbReference type="Proteomes" id="UP000095283">
    <property type="component" value="Unplaced"/>
</dbReference>
<dbReference type="InterPro" id="IPR008271">
    <property type="entry name" value="Ser/Thr_kinase_AS"/>
</dbReference>
<dbReference type="PANTHER" id="PTHR43671">
    <property type="entry name" value="SERINE/THREONINE-PROTEIN KINASE NEK"/>
    <property type="match status" value="1"/>
</dbReference>
<dbReference type="SMART" id="SM00220">
    <property type="entry name" value="S_TKc"/>
    <property type="match status" value="1"/>
</dbReference>
<proteinExistence type="inferred from homology"/>
<name>A0A1I7XB22_HETBA</name>
<protein>
    <submittedName>
        <fullName evidence="9">Protein kinase domain-containing protein</fullName>
    </submittedName>
</protein>
<organism evidence="8 9">
    <name type="scientific">Heterorhabditis bacteriophora</name>
    <name type="common">Entomopathogenic nematode worm</name>
    <dbReference type="NCBI Taxonomy" id="37862"/>
    <lineage>
        <taxon>Eukaryota</taxon>
        <taxon>Metazoa</taxon>
        <taxon>Ecdysozoa</taxon>
        <taxon>Nematoda</taxon>
        <taxon>Chromadorea</taxon>
        <taxon>Rhabditida</taxon>
        <taxon>Rhabditina</taxon>
        <taxon>Rhabditomorpha</taxon>
        <taxon>Strongyloidea</taxon>
        <taxon>Heterorhabditidae</taxon>
        <taxon>Heterorhabditis</taxon>
    </lineage>
</organism>
<keyword evidence="2" id="KW-0808">Transferase</keyword>
<dbReference type="PROSITE" id="PS00107">
    <property type="entry name" value="PROTEIN_KINASE_ATP"/>
    <property type="match status" value="1"/>
</dbReference>
<dbReference type="WBParaSite" id="Hba_14641">
    <property type="protein sequence ID" value="Hba_14641"/>
    <property type="gene ID" value="Hba_14641"/>
</dbReference>
<keyword evidence="3 6" id="KW-0547">Nucleotide-binding</keyword>
<feature type="domain" description="Protein kinase" evidence="7">
    <location>
        <begin position="99"/>
        <end position="342"/>
    </location>
</feature>
<evidence type="ECO:0000256" key="3">
    <source>
        <dbReference type="ARBA" id="ARBA00022741"/>
    </source>
</evidence>
<dbReference type="PROSITE" id="PS00108">
    <property type="entry name" value="PROTEIN_KINASE_ST"/>
    <property type="match status" value="1"/>
</dbReference>
<dbReference type="Gene3D" id="3.30.200.20">
    <property type="entry name" value="Phosphorylase Kinase, domain 1"/>
    <property type="match status" value="1"/>
</dbReference>
<dbReference type="PANTHER" id="PTHR43671:SF92">
    <property type="entry name" value="SERINE_THREONINE-PROTEIN KINASE NEK10"/>
    <property type="match status" value="1"/>
</dbReference>
<dbReference type="AlphaFoldDB" id="A0A1I7XB22"/>